<dbReference type="AlphaFoldDB" id="A0A383DE71"/>
<keyword evidence="5 7" id="KW-1133">Transmembrane helix</keyword>
<gene>
    <name evidence="8" type="ORF">METZ01_LOCUS495636</name>
</gene>
<dbReference type="PANTHER" id="PTHR43549">
    <property type="entry name" value="MULTIDRUG RESISTANCE PROTEIN YPNP-RELATED"/>
    <property type="match status" value="1"/>
</dbReference>
<dbReference type="GO" id="GO:0042910">
    <property type="term" value="F:xenobiotic transmembrane transporter activity"/>
    <property type="evidence" value="ECO:0007669"/>
    <property type="project" value="InterPro"/>
</dbReference>
<feature type="transmembrane region" description="Helical" evidence="7">
    <location>
        <begin position="104"/>
        <end position="122"/>
    </location>
</feature>
<proteinExistence type="predicted"/>
<evidence type="ECO:0000256" key="5">
    <source>
        <dbReference type="ARBA" id="ARBA00022989"/>
    </source>
</evidence>
<dbReference type="GO" id="GO:0015297">
    <property type="term" value="F:antiporter activity"/>
    <property type="evidence" value="ECO:0007669"/>
    <property type="project" value="InterPro"/>
</dbReference>
<dbReference type="Pfam" id="PF01554">
    <property type="entry name" value="MatE"/>
    <property type="match status" value="1"/>
</dbReference>
<organism evidence="8">
    <name type="scientific">marine metagenome</name>
    <dbReference type="NCBI Taxonomy" id="408172"/>
    <lineage>
        <taxon>unclassified sequences</taxon>
        <taxon>metagenomes</taxon>
        <taxon>ecological metagenomes</taxon>
    </lineage>
</organism>
<keyword evidence="2" id="KW-0813">Transport</keyword>
<reference evidence="8" key="1">
    <citation type="submission" date="2018-05" db="EMBL/GenBank/DDBJ databases">
        <authorList>
            <person name="Lanie J.A."/>
            <person name="Ng W.-L."/>
            <person name="Kazmierczak K.M."/>
            <person name="Andrzejewski T.M."/>
            <person name="Davidsen T.M."/>
            <person name="Wayne K.J."/>
            <person name="Tettelin H."/>
            <person name="Glass J.I."/>
            <person name="Rusch D."/>
            <person name="Podicherti R."/>
            <person name="Tsui H.-C.T."/>
            <person name="Winkler M.E."/>
        </authorList>
    </citation>
    <scope>NUCLEOTIDE SEQUENCE</scope>
</reference>
<feature type="transmembrane region" description="Helical" evidence="7">
    <location>
        <begin position="62"/>
        <end position="84"/>
    </location>
</feature>
<evidence type="ECO:0000256" key="3">
    <source>
        <dbReference type="ARBA" id="ARBA00022475"/>
    </source>
</evidence>
<dbReference type="PANTHER" id="PTHR43549:SF2">
    <property type="entry name" value="MULTIDRUG RESISTANCE PROTEIN NORM-RELATED"/>
    <property type="match status" value="1"/>
</dbReference>
<comment type="subcellular location">
    <subcellularLocation>
        <location evidence="1">Cell membrane</location>
        <topology evidence="1">Multi-pass membrane protein</topology>
    </subcellularLocation>
</comment>
<keyword evidence="4 7" id="KW-0812">Transmembrane</keyword>
<name>A0A383DE71_9ZZZZ</name>
<evidence type="ECO:0000256" key="2">
    <source>
        <dbReference type="ARBA" id="ARBA00022448"/>
    </source>
</evidence>
<protein>
    <recommendedName>
        <fullName evidence="9">Polysaccharide biosynthesis protein C-terminal domain-containing protein</fullName>
    </recommendedName>
</protein>
<accession>A0A383DE71</accession>
<evidence type="ECO:0000256" key="4">
    <source>
        <dbReference type="ARBA" id="ARBA00022692"/>
    </source>
</evidence>
<dbReference type="EMBL" id="UINC01216586">
    <property type="protein sequence ID" value="SVE42782.1"/>
    <property type="molecule type" value="Genomic_DNA"/>
</dbReference>
<dbReference type="GO" id="GO:0005886">
    <property type="term" value="C:plasma membrane"/>
    <property type="evidence" value="ECO:0007669"/>
    <property type="project" value="UniProtKB-SubCell"/>
</dbReference>
<evidence type="ECO:0000256" key="6">
    <source>
        <dbReference type="ARBA" id="ARBA00023136"/>
    </source>
</evidence>
<evidence type="ECO:0000313" key="8">
    <source>
        <dbReference type="EMBL" id="SVE42782.1"/>
    </source>
</evidence>
<evidence type="ECO:0000256" key="1">
    <source>
        <dbReference type="ARBA" id="ARBA00004651"/>
    </source>
</evidence>
<evidence type="ECO:0000256" key="7">
    <source>
        <dbReference type="SAM" id="Phobius"/>
    </source>
</evidence>
<dbReference type="InterPro" id="IPR052031">
    <property type="entry name" value="Membrane_Transporter-Flippase"/>
</dbReference>
<keyword evidence="6 7" id="KW-0472">Membrane</keyword>
<evidence type="ECO:0008006" key="9">
    <source>
        <dbReference type="Google" id="ProtNLM"/>
    </source>
</evidence>
<keyword evidence="3" id="KW-1003">Cell membrane</keyword>
<sequence length="138" mass="15018">MENIQNKKSRLDEFIVAPKKALWKLALPMMFGMSVQAIYMLVDTAFVGRWVGVTGLASLGYVFPYFFIIMGITFGLGSGSTTLIAQKIGAKKKSVADNIAKHTLVLGLVLGLLILIIGFKGGEKLIRIQGADEQTIKL</sequence>
<dbReference type="InterPro" id="IPR002528">
    <property type="entry name" value="MATE_fam"/>
</dbReference>
<feature type="non-terminal residue" evidence="8">
    <location>
        <position position="138"/>
    </location>
</feature>
<feature type="transmembrane region" description="Helical" evidence="7">
    <location>
        <begin position="21"/>
        <end position="42"/>
    </location>
</feature>